<dbReference type="AlphaFoldDB" id="G7IXT3"/>
<dbReference type="EMBL" id="CM001219">
    <property type="protein sequence ID" value="AES70655.1"/>
    <property type="molecule type" value="Genomic_DNA"/>
</dbReference>
<dbReference type="EnsemblPlants" id="AES70655">
    <property type="protein sequence ID" value="AES70655"/>
    <property type="gene ID" value="MTR_3g060800"/>
</dbReference>
<evidence type="ECO:0000313" key="3">
    <source>
        <dbReference type="Proteomes" id="UP000002051"/>
    </source>
</evidence>
<dbReference type="HOGENOM" id="CLU_2982054_0_0_1"/>
<keyword evidence="3" id="KW-1185">Reference proteome</keyword>
<organism evidence="1 3">
    <name type="scientific">Medicago truncatula</name>
    <name type="common">Barrel medic</name>
    <name type="synonym">Medicago tribuloides</name>
    <dbReference type="NCBI Taxonomy" id="3880"/>
    <lineage>
        <taxon>Eukaryota</taxon>
        <taxon>Viridiplantae</taxon>
        <taxon>Streptophyta</taxon>
        <taxon>Embryophyta</taxon>
        <taxon>Tracheophyta</taxon>
        <taxon>Spermatophyta</taxon>
        <taxon>Magnoliopsida</taxon>
        <taxon>eudicotyledons</taxon>
        <taxon>Gunneridae</taxon>
        <taxon>Pentapetalae</taxon>
        <taxon>rosids</taxon>
        <taxon>fabids</taxon>
        <taxon>Fabales</taxon>
        <taxon>Fabaceae</taxon>
        <taxon>Papilionoideae</taxon>
        <taxon>50 kb inversion clade</taxon>
        <taxon>NPAAA clade</taxon>
        <taxon>Hologalegina</taxon>
        <taxon>IRL clade</taxon>
        <taxon>Trifolieae</taxon>
        <taxon>Medicago</taxon>
    </lineage>
</organism>
<gene>
    <name evidence="1" type="ordered locus">MTR_3g060800</name>
</gene>
<name>G7IXT3_MEDTR</name>
<evidence type="ECO:0000313" key="1">
    <source>
        <dbReference type="EMBL" id="AES70655.1"/>
    </source>
</evidence>
<evidence type="ECO:0000313" key="2">
    <source>
        <dbReference type="EnsemblPlants" id="AES70655"/>
    </source>
</evidence>
<accession>G7IXT3</accession>
<protein>
    <submittedName>
        <fullName evidence="1 2">Uncharacterized protein</fullName>
    </submittedName>
</protein>
<reference evidence="1 3" key="1">
    <citation type="journal article" date="2011" name="Nature">
        <title>The Medicago genome provides insight into the evolution of rhizobial symbioses.</title>
        <authorList>
            <person name="Young N.D."/>
            <person name="Debelle F."/>
            <person name="Oldroyd G.E."/>
            <person name="Geurts R."/>
            <person name="Cannon S.B."/>
            <person name="Udvardi M.K."/>
            <person name="Benedito V.A."/>
            <person name="Mayer K.F."/>
            <person name="Gouzy J."/>
            <person name="Schoof H."/>
            <person name="Van de Peer Y."/>
            <person name="Proost S."/>
            <person name="Cook D.R."/>
            <person name="Meyers B.C."/>
            <person name="Spannagl M."/>
            <person name="Cheung F."/>
            <person name="De Mita S."/>
            <person name="Krishnakumar V."/>
            <person name="Gundlach H."/>
            <person name="Zhou S."/>
            <person name="Mudge J."/>
            <person name="Bharti A.K."/>
            <person name="Murray J.D."/>
            <person name="Naoumkina M.A."/>
            <person name="Rosen B."/>
            <person name="Silverstein K.A."/>
            <person name="Tang H."/>
            <person name="Rombauts S."/>
            <person name="Zhao P.X."/>
            <person name="Zhou P."/>
            <person name="Barbe V."/>
            <person name="Bardou P."/>
            <person name="Bechner M."/>
            <person name="Bellec A."/>
            <person name="Berger A."/>
            <person name="Berges H."/>
            <person name="Bidwell S."/>
            <person name="Bisseling T."/>
            <person name="Choisne N."/>
            <person name="Couloux A."/>
            <person name="Denny R."/>
            <person name="Deshpande S."/>
            <person name="Dai X."/>
            <person name="Doyle J.J."/>
            <person name="Dudez A.M."/>
            <person name="Farmer A.D."/>
            <person name="Fouteau S."/>
            <person name="Franken C."/>
            <person name="Gibelin C."/>
            <person name="Gish J."/>
            <person name="Goldstein S."/>
            <person name="Gonzalez A.J."/>
            <person name="Green P.J."/>
            <person name="Hallab A."/>
            <person name="Hartog M."/>
            <person name="Hua A."/>
            <person name="Humphray S.J."/>
            <person name="Jeong D.H."/>
            <person name="Jing Y."/>
            <person name="Jocker A."/>
            <person name="Kenton S.M."/>
            <person name="Kim D.J."/>
            <person name="Klee K."/>
            <person name="Lai H."/>
            <person name="Lang C."/>
            <person name="Lin S."/>
            <person name="Macmil S.L."/>
            <person name="Magdelenat G."/>
            <person name="Matthews L."/>
            <person name="McCorrison J."/>
            <person name="Monaghan E.L."/>
            <person name="Mun J.H."/>
            <person name="Najar F.Z."/>
            <person name="Nicholson C."/>
            <person name="Noirot C."/>
            <person name="O'Bleness M."/>
            <person name="Paule C.R."/>
            <person name="Poulain J."/>
            <person name="Prion F."/>
            <person name="Qin B."/>
            <person name="Qu C."/>
            <person name="Retzel E.F."/>
            <person name="Riddle C."/>
            <person name="Sallet E."/>
            <person name="Samain S."/>
            <person name="Samson N."/>
            <person name="Sanders I."/>
            <person name="Saurat O."/>
            <person name="Scarpelli C."/>
            <person name="Schiex T."/>
            <person name="Segurens B."/>
            <person name="Severin A.J."/>
            <person name="Sherrier D.J."/>
            <person name="Shi R."/>
            <person name="Sims S."/>
            <person name="Singer S.R."/>
            <person name="Sinharoy S."/>
            <person name="Sterck L."/>
            <person name="Viollet A."/>
            <person name="Wang B.B."/>
            <person name="Wang K."/>
            <person name="Wang M."/>
            <person name="Wang X."/>
            <person name="Warfsmann J."/>
            <person name="Weissenbach J."/>
            <person name="White D.D."/>
            <person name="White J.D."/>
            <person name="Wiley G.B."/>
            <person name="Wincker P."/>
            <person name="Xing Y."/>
            <person name="Yang L."/>
            <person name="Yao Z."/>
            <person name="Ying F."/>
            <person name="Zhai J."/>
            <person name="Zhou L."/>
            <person name="Zuber A."/>
            <person name="Denarie J."/>
            <person name="Dixon R.A."/>
            <person name="May G.D."/>
            <person name="Schwartz D.C."/>
            <person name="Rogers J."/>
            <person name="Quetier F."/>
            <person name="Town C.D."/>
            <person name="Roe B.A."/>
        </authorList>
    </citation>
    <scope>NUCLEOTIDE SEQUENCE [LARGE SCALE GENOMIC DNA]</scope>
    <source>
        <strain evidence="1">A17</strain>
        <strain evidence="2 3">cv. Jemalong A17</strain>
    </source>
</reference>
<reference evidence="2" key="3">
    <citation type="submission" date="2015-04" db="UniProtKB">
        <authorList>
            <consortium name="EnsemblPlants"/>
        </authorList>
    </citation>
    <scope>IDENTIFICATION</scope>
    <source>
        <strain evidence="2">cv. Jemalong A17</strain>
    </source>
</reference>
<dbReference type="Proteomes" id="UP000002051">
    <property type="component" value="Chromosome 3"/>
</dbReference>
<dbReference type="PaxDb" id="3880-AES70655"/>
<sequence length="61" mass="6876">MQQVITGQPQSMQHVTDVMWKKSSLGSFKCNIHASFSSHLNFVDIGMCIRDDSEDFVLAKT</sequence>
<reference evidence="1 3" key="2">
    <citation type="journal article" date="2014" name="BMC Genomics">
        <title>An improved genome release (version Mt4.0) for the model legume Medicago truncatula.</title>
        <authorList>
            <person name="Tang H."/>
            <person name="Krishnakumar V."/>
            <person name="Bidwell S."/>
            <person name="Rosen B."/>
            <person name="Chan A."/>
            <person name="Zhou S."/>
            <person name="Gentzbittel L."/>
            <person name="Childs K.L."/>
            <person name="Yandell M."/>
            <person name="Gundlach H."/>
            <person name="Mayer K.F."/>
            <person name="Schwartz D.C."/>
            <person name="Town C.D."/>
        </authorList>
    </citation>
    <scope>GENOME REANNOTATION</scope>
    <source>
        <strain evidence="2 3">cv. Jemalong A17</strain>
    </source>
</reference>
<proteinExistence type="predicted"/>